<evidence type="ECO:0000313" key="1">
    <source>
        <dbReference type="EMBL" id="SDH40145.1"/>
    </source>
</evidence>
<dbReference type="OrthoDB" id="2474248at2"/>
<dbReference type="STRING" id="930129.SAMN05216352_101188"/>
<keyword evidence="2" id="KW-1185">Reference proteome</keyword>
<dbReference type="RefSeq" id="WP_091579622.1">
    <property type="nucleotide sequence ID" value="NZ_FNDU01000001.1"/>
</dbReference>
<dbReference type="Pfam" id="PF14069">
    <property type="entry name" value="SpoVIF"/>
    <property type="match status" value="1"/>
</dbReference>
<proteinExistence type="predicted"/>
<sequence length="88" mass="10170">MRHRQNDSFFDQIEKKTNVKQEDLFKLVQSLNGADFQDEQTVRRVISDVGKLAGKTVSKKQEDELVKAIVNNNIPFDLASLSKWFQSK</sequence>
<evidence type="ECO:0000313" key="2">
    <source>
        <dbReference type="Proteomes" id="UP000199017"/>
    </source>
</evidence>
<dbReference type="AlphaFoldDB" id="A0A1G8C455"/>
<name>A0A1G8C455_9BACI</name>
<gene>
    <name evidence="1" type="ORF">SAMN05216352_101188</name>
</gene>
<dbReference type="Proteomes" id="UP000199017">
    <property type="component" value="Unassembled WGS sequence"/>
</dbReference>
<accession>A0A1G8C455</accession>
<organism evidence="1 2">
    <name type="scientific">Alteribacillus bidgolensis</name>
    <dbReference type="NCBI Taxonomy" id="930129"/>
    <lineage>
        <taxon>Bacteria</taxon>
        <taxon>Bacillati</taxon>
        <taxon>Bacillota</taxon>
        <taxon>Bacilli</taxon>
        <taxon>Bacillales</taxon>
        <taxon>Bacillaceae</taxon>
        <taxon>Alteribacillus</taxon>
    </lineage>
</organism>
<dbReference type="EMBL" id="FNDU01000001">
    <property type="protein sequence ID" value="SDH40145.1"/>
    <property type="molecule type" value="Genomic_DNA"/>
</dbReference>
<dbReference type="InterPro" id="IPR025942">
    <property type="entry name" value="SpoVIF"/>
</dbReference>
<reference evidence="1 2" key="1">
    <citation type="submission" date="2016-10" db="EMBL/GenBank/DDBJ databases">
        <authorList>
            <person name="de Groot N.N."/>
        </authorList>
    </citation>
    <scope>NUCLEOTIDE SEQUENCE [LARGE SCALE GENOMIC DNA]</scope>
    <source>
        <strain evidence="2">P4B,CCM 7963,CECT 7998,DSM 25260,IBRC-M 10614,KCTC 13821</strain>
    </source>
</reference>
<protein>
    <submittedName>
        <fullName evidence="1">Stage VI sporulation protein F</fullName>
    </submittedName>
</protein>